<dbReference type="AlphaFoldDB" id="A0A974XLG6"/>
<reference evidence="3 4" key="1">
    <citation type="submission" date="2021-03" db="EMBL/GenBank/DDBJ databases">
        <title>Novel species identification of genus Shewanella.</title>
        <authorList>
            <person name="Liu G."/>
            <person name="Zhang Q."/>
        </authorList>
    </citation>
    <scope>NUCLEOTIDE SEQUENCE [LARGE SCALE GENOMIC DNA]</scope>
    <source>
        <strain evidence="3 4">FJAT-53726</strain>
    </source>
</reference>
<dbReference type="InterPro" id="IPR043504">
    <property type="entry name" value="Peptidase_S1_PA_chymotrypsin"/>
</dbReference>
<dbReference type="SUPFAM" id="SSF50494">
    <property type="entry name" value="Trypsin-like serine proteases"/>
    <property type="match status" value="1"/>
</dbReference>
<evidence type="ECO:0000259" key="2">
    <source>
        <dbReference type="Pfam" id="PF00089"/>
    </source>
</evidence>
<dbReference type="InterPro" id="IPR001254">
    <property type="entry name" value="Trypsin_dom"/>
</dbReference>
<dbReference type="EMBL" id="CP071504">
    <property type="protein sequence ID" value="QSX30592.1"/>
    <property type="molecule type" value="Genomic_DNA"/>
</dbReference>
<dbReference type="GO" id="GO:0006508">
    <property type="term" value="P:proteolysis"/>
    <property type="evidence" value="ECO:0007669"/>
    <property type="project" value="UniProtKB-KW"/>
</dbReference>
<keyword evidence="3" id="KW-0378">Hydrolase</keyword>
<protein>
    <submittedName>
        <fullName evidence="3">Trypsin-like serine protease</fullName>
    </submittedName>
</protein>
<dbReference type="InterPro" id="IPR018114">
    <property type="entry name" value="TRYPSIN_HIS"/>
</dbReference>
<dbReference type="Proteomes" id="UP000663281">
    <property type="component" value="Chromosome"/>
</dbReference>
<keyword evidence="3" id="KW-0645">Protease</keyword>
<keyword evidence="1" id="KW-0732">Signal</keyword>
<dbReference type="RefSeq" id="WP_207325405.1">
    <property type="nucleotide sequence ID" value="NZ_CP071504.1"/>
</dbReference>
<organism evidence="3 4">
    <name type="scientific">Shewanella cyperi</name>
    <dbReference type="NCBI Taxonomy" id="2814292"/>
    <lineage>
        <taxon>Bacteria</taxon>
        <taxon>Pseudomonadati</taxon>
        <taxon>Pseudomonadota</taxon>
        <taxon>Gammaproteobacteria</taxon>
        <taxon>Alteromonadales</taxon>
        <taxon>Shewanellaceae</taxon>
        <taxon>Shewanella</taxon>
    </lineage>
</organism>
<name>A0A974XLG6_9GAMM</name>
<dbReference type="PANTHER" id="PTHR15462:SF8">
    <property type="entry name" value="SERINE PROTEASE"/>
    <property type="match status" value="1"/>
</dbReference>
<keyword evidence="4" id="KW-1185">Reference proteome</keyword>
<dbReference type="PROSITE" id="PS00134">
    <property type="entry name" value="TRYPSIN_HIS"/>
    <property type="match status" value="1"/>
</dbReference>
<dbReference type="InterPro" id="IPR050966">
    <property type="entry name" value="Glutamyl_endopeptidase"/>
</dbReference>
<accession>A0A974XLG6</accession>
<sequence length="393" mass="43722">MKKWLVVCLLLFGLVARGEEANPSQDPRVQVLRLDDVPQSKQVGRLSVEINRFTRDIRGSCTAVLIAEEYLLTAAHCVFDHLRAQPVLGIEFFPRSLGLEQQPVSRVFVREGWIHKGYLAQDHSNTLQFPNGMVGLEQEPSNKDLAILRVHSDASGLGSGKELGFLKPAPVDQLKSEAEPLAIRVLSYPGDKEGLSLWSQDCQLKAAIDFIGEFDCRIFQGASGAGLLAQDPRSGEYRVVGITSSNNSDAAYAVLFSPEVLADIDNIIHGQGRRASQFEPVSFHTEKKVYINIRNHCDKALEALIYSQRLGEQDWSVVRVPVAARSTRALDAIDTQAWYYHIEATDGSRSWGGRDLMFSVGGKSYGFKRREVNLMTPRATPFHGDDFLDLKCF</sequence>
<proteinExistence type="predicted"/>
<evidence type="ECO:0000313" key="4">
    <source>
        <dbReference type="Proteomes" id="UP000663281"/>
    </source>
</evidence>
<evidence type="ECO:0000256" key="1">
    <source>
        <dbReference type="ARBA" id="ARBA00022729"/>
    </source>
</evidence>
<dbReference type="Pfam" id="PF00089">
    <property type="entry name" value="Trypsin"/>
    <property type="match status" value="1"/>
</dbReference>
<evidence type="ECO:0000313" key="3">
    <source>
        <dbReference type="EMBL" id="QSX30592.1"/>
    </source>
</evidence>
<dbReference type="InterPro" id="IPR009003">
    <property type="entry name" value="Peptidase_S1_PA"/>
</dbReference>
<dbReference type="PANTHER" id="PTHR15462">
    <property type="entry name" value="SERINE PROTEASE"/>
    <property type="match status" value="1"/>
</dbReference>
<dbReference type="Gene3D" id="2.40.10.10">
    <property type="entry name" value="Trypsin-like serine proteases"/>
    <property type="match status" value="2"/>
</dbReference>
<gene>
    <name evidence="3" type="ORF">JYB88_02715</name>
</gene>
<dbReference type="KEGG" id="scyp:JYB88_02715"/>
<feature type="domain" description="Peptidase S1" evidence="2">
    <location>
        <begin position="55"/>
        <end position="247"/>
    </location>
</feature>
<dbReference type="GO" id="GO:0004252">
    <property type="term" value="F:serine-type endopeptidase activity"/>
    <property type="evidence" value="ECO:0007669"/>
    <property type="project" value="InterPro"/>
</dbReference>